<organism evidence="1 2">
    <name type="scientific">Paenibacillus larvae subsp. larvae DSM 25430</name>
    <dbReference type="NCBI Taxonomy" id="697284"/>
    <lineage>
        <taxon>Bacteria</taxon>
        <taxon>Bacillati</taxon>
        <taxon>Bacillota</taxon>
        <taxon>Bacilli</taxon>
        <taxon>Bacillales</taxon>
        <taxon>Paenibacillaceae</taxon>
        <taxon>Paenibacillus</taxon>
    </lineage>
</organism>
<gene>
    <name evidence="1" type="ORF">ERIC2_c14960</name>
</gene>
<dbReference type="HOGENOM" id="CLU_137771_0_0_9"/>
<name>V9W896_9BACL</name>
<reference evidence="1 2" key="1">
    <citation type="journal article" date="2014" name="PLoS ONE">
        <title>How to Kill the Honey Bee Larva: Genomic Potential and Virulence Mechanisms of Paenibacillus larvae.</title>
        <authorList>
            <person name="Djukic M."/>
            <person name="Brzuszkiewicz E."/>
            <person name="Funfhaus A."/>
            <person name="Voss J."/>
            <person name="Gollnow K."/>
            <person name="Poppinga L."/>
            <person name="Liesegang H."/>
            <person name="Garcia-Gonzalez E."/>
            <person name="Genersch E."/>
            <person name="Daniel R."/>
        </authorList>
    </citation>
    <scope>NUCLEOTIDE SEQUENCE [LARGE SCALE GENOMIC DNA]</scope>
    <source>
        <strain evidence="1 2">DSM 25430</strain>
    </source>
</reference>
<proteinExistence type="predicted"/>
<protein>
    <submittedName>
        <fullName evidence="1">Uncharacterized protein</fullName>
    </submittedName>
</protein>
<dbReference type="KEGG" id="plv:ERIC2_c14960"/>
<evidence type="ECO:0000313" key="2">
    <source>
        <dbReference type="Proteomes" id="UP000029431"/>
    </source>
</evidence>
<sequence length="91" mass="9894">MIASVGIRGITGIAQILFRIFRDAGKSSILTRELNPQGPWENYIVSFQAIDFNVKAGTHIYTLTAENKVNGTRADIVGPISFSGLAVKTKK</sequence>
<dbReference type="Proteomes" id="UP000029431">
    <property type="component" value="Chromosome"/>
</dbReference>
<keyword evidence="2" id="KW-1185">Reference proteome</keyword>
<dbReference type="EMBL" id="CP003355">
    <property type="protein sequence ID" value="AHD05322.1"/>
    <property type="molecule type" value="Genomic_DNA"/>
</dbReference>
<accession>V9W896</accession>
<dbReference type="AlphaFoldDB" id="V9W896"/>
<evidence type="ECO:0000313" key="1">
    <source>
        <dbReference type="EMBL" id="AHD05322.1"/>
    </source>
</evidence>